<keyword evidence="3" id="KW-1185">Reference proteome</keyword>
<protein>
    <submittedName>
        <fullName evidence="2">Uncharacterized protein</fullName>
    </submittedName>
</protein>
<reference evidence="2" key="1">
    <citation type="submission" date="2022-10" db="EMBL/GenBank/DDBJ databases">
        <title>Culturing micro-colonial fungi from biological soil crusts in the Mojave desert and describing Neophaeococcomyces mojavensis, and introducing the new genera and species Taxawa tesnikishii.</title>
        <authorList>
            <person name="Kurbessoian T."/>
            <person name="Stajich J.E."/>
        </authorList>
    </citation>
    <scope>NUCLEOTIDE SEQUENCE</scope>
    <source>
        <strain evidence="2">TK_1</strain>
    </source>
</reference>
<feature type="compositionally biased region" description="Polar residues" evidence="1">
    <location>
        <begin position="33"/>
        <end position="44"/>
    </location>
</feature>
<sequence length="187" mass="20577">MSSKATDPDKVNPKAGPHRDHVAKDDGGDEQHQNQPEAKVSNVTYEAHKSKTTDKKDSTAKSTGAEASVDDRLATEVYSTTFNGLPFKMEVRVRSYDECDVKVTVGAEVQHHELTKADTKLVIDEWNKGLAVLATMTKLGDEMIAGLRRPLAEWLVEFEEGIDKLSENGVLEMAPPLSPNFGLTLRL</sequence>
<evidence type="ECO:0000256" key="1">
    <source>
        <dbReference type="SAM" id="MobiDB-lite"/>
    </source>
</evidence>
<feature type="compositionally biased region" description="Basic and acidic residues" evidence="1">
    <location>
        <begin position="46"/>
        <end position="59"/>
    </location>
</feature>
<gene>
    <name evidence="2" type="ORF">H2201_001713</name>
</gene>
<evidence type="ECO:0000313" key="3">
    <source>
        <dbReference type="Proteomes" id="UP001172684"/>
    </source>
</evidence>
<feature type="region of interest" description="Disordered" evidence="1">
    <location>
        <begin position="1"/>
        <end position="68"/>
    </location>
</feature>
<proteinExistence type="predicted"/>
<organism evidence="2 3">
    <name type="scientific">Coniosporium apollinis</name>
    <dbReference type="NCBI Taxonomy" id="61459"/>
    <lineage>
        <taxon>Eukaryota</taxon>
        <taxon>Fungi</taxon>
        <taxon>Dikarya</taxon>
        <taxon>Ascomycota</taxon>
        <taxon>Pezizomycotina</taxon>
        <taxon>Dothideomycetes</taxon>
        <taxon>Dothideomycetes incertae sedis</taxon>
        <taxon>Coniosporium</taxon>
    </lineage>
</organism>
<dbReference type="Proteomes" id="UP001172684">
    <property type="component" value="Unassembled WGS sequence"/>
</dbReference>
<comment type="caution">
    <text evidence="2">The sequence shown here is derived from an EMBL/GenBank/DDBJ whole genome shotgun (WGS) entry which is preliminary data.</text>
</comment>
<accession>A0ABQ9P2N4</accession>
<dbReference type="EMBL" id="JAPDRL010000008">
    <property type="protein sequence ID" value="KAJ9668283.1"/>
    <property type="molecule type" value="Genomic_DNA"/>
</dbReference>
<feature type="compositionally biased region" description="Basic and acidic residues" evidence="1">
    <location>
        <begin position="1"/>
        <end position="32"/>
    </location>
</feature>
<name>A0ABQ9P2N4_9PEZI</name>
<evidence type="ECO:0000313" key="2">
    <source>
        <dbReference type="EMBL" id="KAJ9668283.1"/>
    </source>
</evidence>